<evidence type="ECO:0000313" key="1">
    <source>
        <dbReference type="EMBL" id="MDQ2088751.1"/>
    </source>
</evidence>
<gene>
    <name evidence="1" type="ORF">NO357_02400</name>
</gene>
<comment type="caution">
    <text evidence="1">The sequence shown here is derived from an EMBL/GenBank/DDBJ whole genome shotgun (WGS) entry which is preliminary data.</text>
</comment>
<dbReference type="Proteomes" id="UP001226762">
    <property type="component" value="Unassembled WGS sequence"/>
</dbReference>
<dbReference type="AlphaFoldDB" id="A0AAE3W9B6"/>
<keyword evidence="2" id="KW-1185">Reference proteome</keyword>
<evidence type="ECO:0000313" key="2">
    <source>
        <dbReference type="Proteomes" id="UP001226762"/>
    </source>
</evidence>
<dbReference type="EMBL" id="JANHAX010000001">
    <property type="protein sequence ID" value="MDQ2088751.1"/>
    <property type="molecule type" value="Genomic_DNA"/>
</dbReference>
<organism evidence="1 2">
    <name type="scientific">Marimonas arenosa</name>
    <dbReference type="NCBI Taxonomy" id="1795305"/>
    <lineage>
        <taxon>Bacteria</taxon>
        <taxon>Pseudomonadati</taxon>
        <taxon>Pseudomonadota</taxon>
        <taxon>Alphaproteobacteria</taxon>
        <taxon>Rhodobacterales</taxon>
        <taxon>Paracoccaceae</taxon>
        <taxon>Marimonas</taxon>
    </lineage>
</organism>
<name>A0AAE3W9B6_9RHOB</name>
<reference evidence="1" key="1">
    <citation type="submission" date="2022-07" db="EMBL/GenBank/DDBJ databases">
        <authorList>
            <person name="Otstavnykh N."/>
            <person name="Isaeva M."/>
            <person name="Bystritskaya E."/>
        </authorList>
    </citation>
    <scope>NUCLEOTIDE SEQUENCE</scope>
    <source>
        <strain evidence="1">KCTC 52189</strain>
    </source>
</reference>
<reference evidence="1" key="2">
    <citation type="submission" date="2023-02" db="EMBL/GenBank/DDBJ databases">
        <title>'Rhodoalgimonas zhirmunskyi' gen. nov., isolated from a red alga.</title>
        <authorList>
            <person name="Nedashkovskaya O.I."/>
            <person name="Otstavnykh N.Y."/>
            <person name="Bystritskaya E.P."/>
            <person name="Balabanova L.A."/>
            <person name="Isaeva M.P."/>
        </authorList>
    </citation>
    <scope>NUCLEOTIDE SEQUENCE</scope>
    <source>
        <strain evidence="1">KCTC 52189</strain>
    </source>
</reference>
<accession>A0AAE3W9B6</accession>
<proteinExistence type="predicted"/>
<dbReference type="RefSeq" id="WP_306734015.1">
    <property type="nucleotide sequence ID" value="NZ_JANHAX010000001.1"/>
</dbReference>
<sequence length="68" mass="7681">MEDETFDAEVYVVTLWCEHREQPGPPLWRGSARCVESGALRHFRSLAGLGRALHELAPGFPEDDERGE</sequence>
<protein>
    <submittedName>
        <fullName evidence="1">Uncharacterized protein</fullName>
    </submittedName>
</protein>